<organism evidence="1 2">
    <name type="scientific">Mycobacterium simiae</name>
    <name type="common">Mycobacterium habana</name>
    <dbReference type="NCBI Taxonomy" id="1784"/>
    <lineage>
        <taxon>Bacteria</taxon>
        <taxon>Bacillati</taxon>
        <taxon>Actinomycetota</taxon>
        <taxon>Actinomycetes</taxon>
        <taxon>Mycobacteriales</taxon>
        <taxon>Mycobacteriaceae</taxon>
        <taxon>Mycobacterium</taxon>
        <taxon>Mycobacterium simiae complex</taxon>
    </lineage>
</organism>
<keyword evidence="2" id="KW-1185">Reference proteome</keyword>
<dbReference type="AlphaFoldDB" id="A0A1X0Y9Y2"/>
<accession>A0A1X0Y9Y2</accession>
<evidence type="ECO:0000313" key="2">
    <source>
        <dbReference type="Proteomes" id="UP000193040"/>
    </source>
</evidence>
<comment type="caution">
    <text evidence="1">The sequence shown here is derived from an EMBL/GenBank/DDBJ whole genome shotgun (WGS) entry which is preliminary data.</text>
</comment>
<dbReference type="EMBL" id="MZZM01000014">
    <property type="protein sequence ID" value="ORJ61936.1"/>
    <property type="molecule type" value="Genomic_DNA"/>
</dbReference>
<name>A0A1X0Y9Y2_MYCSI</name>
<dbReference type="Proteomes" id="UP000193040">
    <property type="component" value="Unassembled WGS sequence"/>
</dbReference>
<proteinExistence type="predicted"/>
<dbReference type="RefSeq" id="WP_061558585.1">
    <property type="nucleotide sequence ID" value="NZ_JASWDE010000001.1"/>
</dbReference>
<protein>
    <submittedName>
        <fullName evidence="1">Cyclodehydratase</fullName>
    </submittedName>
</protein>
<evidence type="ECO:0000313" key="1">
    <source>
        <dbReference type="EMBL" id="ORJ61936.1"/>
    </source>
</evidence>
<sequence length="284" mass="29851">MPRAALYALDPAMPVLLRPDGAVQVGWDPRRAVLVRPPRGLAAATLAALLRAMRSPLPITELHRQAVEHGLSDGDGLTDLVAQLVRAGVVTRGFRQTGGRAASIRVHGRGPLSDLLMEALRCSGARIAHSSQPHAAVTRAAVDLVVLADYLVADPRLVRDLHSQGVPHLAVRVRDGTGLVGPLVIPGVTSCLGCADLHRSDRDAAWPAVAAQLRETVGVADRATLLATAALALSQVNRVIAAVRGDDAGPDADPPQVLNATLEFDLNAGAIVAREWTRHPLCSC</sequence>
<gene>
    <name evidence="1" type="ORF">B5M45_09475</name>
</gene>
<dbReference type="STRING" id="1784.VC42_20660"/>
<reference evidence="1 2" key="1">
    <citation type="submission" date="2017-03" db="EMBL/GenBank/DDBJ databases">
        <title>Genomic insights into Mycobacterium simiae human colonization.</title>
        <authorList>
            <person name="Steffani J.L."/>
            <person name="Brunck M.E."/>
            <person name="Cruz E."/>
            <person name="Montiel R."/>
            <person name="Barona F."/>
        </authorList>
    </citation>
    <scope>NUCLEOTIDE SEQUENCE [LARGE SCALE GENOMIC DNA]</scope>
    <source>
        <strain evidence="1 2">MsiGto</strain>
    </source>
</reference>
<dbReference type="Gene3D" id="3.40.50.720">
    <property type="entry name" value="NAD(P)-binding Rossmann-like Domain"/>
    <property type="match status" value="1"/>
</dbReference>